<keyword evidence="1" id="KW-0808">Transferase</keyword>
<protein>
    <submittedName>
        <fullName evidence="1">Nucleotidyl transferase AbiEii/AbiGii toxin family protein</fullName>
    </submittedName>
</protein>
<keyword evidence="2" id="KW-1185">Reference proteome</keyword>
<dbReference type="EMBL" id="JAIXCQ010000013">
    <property type="protein sequence ID" value="MCA5894838.1"/>
    <property type="molecule type" value="Genomic_DNA"/>
</dbReference>
<dbReference type="Proteomes" id="UP001319870">
    <property type="component" value="Unassembled WGS sequence"/>
</dbReference>
<proteinExistence type="predicted"/>
<evidence type="ECO:0000313" key="2">
    <source>
        <dbReference type="Proteomes" id="UP001319870"/>
    </source>
</evidence>
<reference evidence="1 2" key="1">
    <citation type="submission" date="2021-09" db="EMBL/GenBank/DDBJ databases">
        <title>Isoptericola luteus sp. nov., a novel bacterium isolated from Harbin, the capital city of Heilongjiang province.</title>
        <authorList>
            <person name="Li J."/>
        </authorList>
    </citation>
    <scope>NUCLEOTIDE SEQUENCE [LARGE SCALE GENOMIC DNA]</scope>
    <source>
        <strain evidence="1 2">NEAU-Y5</strain>
    </source>
</reference>
<accession>A0ABS7ZIU1</accession>
<organism evidence="1 2">
    <name type="scientific">Isoptericola luteus</name>
    <dbReference type="NCBI Taxonomy" id="2879484"/>
    <lineage>
        <taxon>Bacteria</taxon>
        <taxon>Bacillati</taxon>
        <taxon>Actinomycetota</taxon>
        <taxon>Actinomycetes</taxon>
        <taxon>Micrococcales</taxon>
        <taxon>Promicromonosporaceae</taxon>
        <taxon>Isoptericola</taxon>
    </lineage>
</organism>
<dbReference type="Pfam" id="PF08843">
    <property type="entry name" value="AbiEii"/>
    <property type="match status" value="1"/>
</dbReference>
<sequence length="314" mass="33975">MSEAKPPAKTLADLKPKAKAPASASILAQWVNHAEKALDVPAAGGRMGWLVASTVVIAALQRASDGGGTPRFLLKGGTYLQHRLGKSARATSDLDGLVRGDIDDFIVALDDAFAEQWGPLTLTRSEVEVIQTPTRVVQPRRFQVFVSLKGQVWRKVQVELAPDEGGAGATPETIPAPRLEPFGLPTPDALVTIAMRFQVAQKIHAASDPHDPPTWINDRPRDVVDLVLLRSLIEAEGQPTLTDIRTAAVAVFEARAQDARELGRPERSWPPLMSAHVHWVRDYAAAAKDADLVMPLDEAVAAVNDWVAQIDDAR</sequence>
<dbReference type="RefSeq" id="WP_225566572.1">
    <property type="nucleotide sequence ID" value="NZ_JAIXCQ010000013.1"/>
</dbReference>
<dbReference type="GO" id="GO:0016740">
    <property type="term" value="F:transferase activity"/>
    <property type="evidence" value="ECO:0007669"/>
    <property type="project" value="UniProtKB-KW"/>
</dbReference>
<name>A0ABS7ZIU1_9MICO</name>
<evidence type="ECO:0000313" key="1">
    <source>
        <dbReference type="EMBL" id="MCA5894838.1"/>
    </source>
</evidence>
<gene>
    <name evidence="1" type="ORF">LEP48_15985</name>
</gene>
<dbReference type="InterPro" id="IPR014942">
    <property type="entry name" value="AbiEii"/>
</dbReference>
<comment type="caution">
    <text evidence="1">The sequence shown here is derived from an EMBL/GenBank/DDBJ whole genome shotgun (WGS) entry which is preliminary data.</text>
</comment>